<keyword evidence="3" id="KW-1185">Reference proteome</keyword>
<gene>
    <name evidence="2" type="ORF">EVOR1521_LOCUS14057</name>
</gene>
<dbReference type="AlphaFoldDB" id="A0AA36N2E6"/>
<protein>
    <submittedName>
        <fullName evidence="2">Uncharacterized protein</fullName>
    </submittedName>
</protein>
<proteinExistence type="predicted"/>
<comment type="caution">
    <text evidence="2">The sequence shown here is derived from an EMBL/GenBank/DDBJ whole genome shotgun (WGS) entry which is preliminary data.</text>
</comment>
<accession>A0AA36N2E6</accession>
<evidence type="ECO:0000313" key="2">
    <source>
        <dbReference type="EMBL" id="CAJ1388124.1"/>
    </source>
</evidence>
<evidence type="ECO:0000256" key="1">
    <source>
        <dbReference type="SAM" id="SignalP"/>
    </source>
</evidence>
<keyword evidence="1" id="KW-0732">Signal</keyword>
<dbReference type="EMBL" id="CAUJNA010001639">
    <property type="protein sequence ID" value="CAJ1388124.1"/>
    <property type="molecule type" value="Genomic_DNA"/>
</dbReference>
<name>A0AA36N2E6_9DINO</name>
<evidence type="ECO:0000313" key="3">
    <source>
        <dbReference type="Proteomes" id="UP001178507"/>
    </source>
</evidence>
<reference evidence="2" key="1">
    <citation type="submission" date="2023-08" db="EMBL/GenBank/DDBJ databases">
        <authorList>
            <person name="Chen Y."/>
            <person name="Shah S."/>
            <person name="Dougan E. K."/>
            <person name="Thang M."/>
            <person name="Chan C."/>
        </authorList>
    </citation>
    <scope>NUCLEOTIDE SEQUENCE</scope>
</reference>
<feature type="chain" id="PRO_5041373460" evidence="1">
    <location>
        <begin position="24"/>
        <end position="99"/>
    </location>
</feature>
<dbReference type="Proteomes" id="UP001178507">
    <property type="component" value="Unassembled WGS sequence"/>
</dbReference>
<sequence>MAKRGSKLLALALPILVGRSFLAVDEIPRTTPSGHKHPSKTTRASINLQKSAEYLEPLATVFGTSLKEIGQGVLEANNNFRSISIQTSLAQLNNAQARA</sequence>
<feature type="signal peptide" evidence="1">
    <location>
        <begin position="1"/>
        <end position="23"/>
    </location>
</feature>
<organism evidence="2 3">
    <name type="scientific">Effrenium voratum</name>
    <dbReference type="NCBI Taxonomy" id="2562239"/>
    <lineage>
        <taxon>Eukaryota</taxon>
        <taxon>Sar</taxon>
        <taxon>Alveolata</taxon>
        <taxon>Dinophyceae</taxon>
        <taxon>Suessiales</taxon>
        <taxon>Symbiodiniaceae</taxon>
        <taxon>Effrenium</taxon>
    </lineage>
</organism>